<dbReference type="CDD" id="cd19075">
    <property type="entry name" value="AKR_AKR7A1-5"/>
    <property type="match status" value="1"/>
</dbReference>
<dbReference type="PRINTS" id="PR00069">
    <property type="entry name" value="ALDKETRDTASE"/>
</dbReference>
<dbReference type="Proteomes" id="UP000320762">
    <property type="component" value="Unassembled WGS sequence"/>
</dbReference>
<dbReference type="EMBL" id="VDMD01000038">
    <property type="protein sequence ID" value="TRM58171.1"/>
    <property type="molecule type" value="Genomic_DNA"/>
</dbReference>
<dbReference type="InterPro" id="IPR050523">
    <property type="entry name" value="AKR_Detox_Biosynth"/>
</dbReference>
<dbReference type="STRING" id="97359.A0A550C044"/>
<dbReference type="InterPro" id="IPR023210">
    <property type="entry name" value="NADP_OxRdtase_dom"/>
</dbReference>
<dbReference type="InterPro" id="IPR020471">
    <property type="entry name" value="AKR"/>
</dbReference>
<dbReference type="OrthoDB" id="2310150at2759"/>
<keyword evidence="1" id="KW-0560">Oxidoreductase</keyword>
<dbReference type="PANTHER" id="PTHR43364">
    <property type="entry name" value="NADH-SPECIFIC METHYLGLYOXAL REDUCTASE-RELATED"/>
    <property type="match status" value="1"/>
</dbReference>
<protein>
    <submittedName>
        <fullName evidence="3">NADP-dependent oxidoreductase domain-containing protein</fullName>
    </submittedName>
</protein>
<sequence length="322" mass="35411">MSTARIPLIFGTMTMGTQKARNSDPKECQAILDVFFNAGHRELDTARVYCAGTTEELLSTLDLRDATIDTKVHPICPGGHEPGALRASFMKCLKALKRDKVRAFYLHAPDRRVPFTETCAEMDKMYREGLFETFGLSNFPAWEVAEVVGICRANGWVQPTIYQVMYNAITRAMEPELVPCCRKLGLRIVTYNPLAGGFFAGKITSTTAETVTAGSRFDPATHLGSMYRERYLNEGYVEALAYLKGVAAKHELTLIEIALRWMQHHSQLGPGDGVILGASSAAQLAENCAASAKGPLPEDVVAALDDAHRIVLKHGGEPAYWR</sequence>
<name>A0A550C044_9AGAR</name>
<proteinExistence type="predicted"/>
<comment type="caution">
    <text evidence="3">The sequence shown here is derived from an EMBL/GenBank/DDBJ whole genome shotgun (WGS) entry which is preliminary data.</text>
</comment>
<evidence type="ECO:0000259" key="2">
    <source>
        <dbReference type="Pfam" id="PF00248"/>
    </source>
</evidence>
<gene>
    <name evidence="3" type="ORF">BD626DRAFT_560112</name>
</gene>
<dbReference type="InterPro" id="IPR036812">
    <property type="entry name" value="NAD(P)_OxRdtase_dom_sf"/>
</dbReference>
<reference evidence="3 4" key="1">
    <citation type="journal article" date="2019" name="New Phytol.">
        <title>Comparative genomics reveals unique wood-decay strategies and fruiting body development in the Schizophyllaceae.</title>
        <authorList>
            <person name="Almasi E."/>
            <person name="Sahu N."/>
            <person name="Krizsan K."/>
            <person name="Balint B."/>
            <person name="Kovacs G.M."/>
            <person name="Kiss B."/>
            <person name="Cseklye J."/>
            <person name="Drula E."/>
            <person name="Henrissat B."/>
            <person name="Nagy I."/>
            <person name="Chovatia M."/>
            <person name="Adam C."/>
            <person name="LaButti K."/>
            <person name="Lipzen A."/>
            <person name="Riley R."/>
            <person name="Grigoriev I.V."/>
            <person name="Nagy L.G."/>
        </authorList>
    </citation>
    <scope>NUCLEOTIDE SEQUENCE [LARGE SCALE GENOMIC DNA]</scope>
    <source>
        <strain evidence="3 4">NL-1724</strain>
    </source>
</reference>
<dbReference type="GO" id="GO:0016491">
    <property type="term" value="F:oxidoreductase activity"/>
    <property type="evidence" value="ECO:0007669"/>
    <property type="project" value="UniProtKB-KW"/>
</dbReference>
<dbReference type="Gene3D" id="3.20.20.100">
    <property type="entry name" value="NADP-dependent oxidoreductase domain"/>
    <property type="match status" value="1"/>
</dbReference>
<keyword evidence="4" id="KW-1185">Reference proteome</keyword>
<evidence type="ECO:0000313" key="4">
    <source>
        <dbReference type="Proteomes" id="UP000320762"/>
    </source>
</evidence>
<accession>A0A550C044</accession>
<feature type="domain" description="NADP-dependent oxidoreductase" evidence="2">
    <location>
        <begin position="7"/>
        <end position="307"/>
    </location>
</feature>
<dbReference type="Pfam" id="PF00248">
    <property type="entry name" value="Aldo_ket_red"/>
    <property type="match status" value="1"/>
</dbReference>
<evidence type="ECO:0000256" key="1">
    <source>
        <dbReference type="ARBA" id="ARBA00023002"/>
    </source>
</evidence>
<dbReference type="AlphaFoldDB" id="A0A550C044"/>
<evidence type="ECO:0000313" key="3">
    <source>
        <dbReference type="EMBL" id="TRM58171.1"/>
    </source>
</evidence>
<dbReference type="SUPFAM" id="SSF51430">
    <property type="entry name" value="NAD(P)-linked oxidoreductase"/>
    <property type="match status" value="1"/>
</dbReference>
<organism evidence="3 4">
    <name type="scientific">Schizophyllum amplum</name>
    <dbReference type="NCBI Taxonomy" id="97359"/>
    <lineage>
        <taxon>Eukaryota</taxon>
        <taxon>Fungi</taxon>
        <taxon>Dikarya</taxon>
        <taxon>Basidiomycota</taxon>
        <taxon>Agaricomycotina</taxon>
        <taxon>Agaricomycetes</taxon>
        <taxon>Agaricomycetidae</taxon>
        <taxon>Agaricales</taxon>
        <taxon>Schizophyllaceae</taxon>
        <taxon>Schizophyllum</taxon>
    </lineage>
</organism>
<dbReference type="PANTHER" id="PTHR43364:SF4">
    <property type="entry name" value="NAD(P)-LINKED OXIDOREDUCTASE SUPERFAMILY PROTEIN"/>
    <property type="match status" value="1"/>
</dbReference>